<dbReference type="Proteomes" id="UP000004621">
    <property type="component" value="Unassembled WGS sequence"/>
</dbReference>
<proteinExistence type="predicted"/>
<dbReference type="AlphaFoldDB" id="A0A9W5IP95"/>
<accession>A0A9W5IP95</accession>
<name>A0A9W5IP95_NEISU</name>
<gene>
    <name evidence="1" type="ORF">NEISUBOT_05352</name>
</gene>
<dbReference type="EMBL" id="ACEO02000013">
    <property type="protein sequence ID" value="EFC51181.1"/>
    <property type="molecule type" value="Genomic_DNA"/>
</dbReference>
<reference evidence="1 2" key="1">
    <citation type="submission" date="2010-01" db="EMBL/GenBank/DDBJ databases">
        <authorList>
            <person name="Weinstock G."/>
            <person name="Sodergren E."/>
            <person name="Clifton S."/>
            <person name="Fulton L."/>
            <person name="Fulton B."/>
            <person name="Courtney L."/>
            <person name="Fronick C."/>
            <person name="Harrison M."/>
            <person name="Strong C."/>
            <person name="Farmer C."/>
            <person name="Delahaunty K."/>
            <person name="Markovic C."/>
            <person name="Hall O."/>
            <person name="Minx P."/>
            <person name="Tomlinson C."/>
            <person name="Mitreva M."/>
            <person name="Nelson J."/>
            <person name="Hou S."/>
            <person name="Wollam A."/>
            <person name="Pepin K.H."/>
            <person name="Johnson M."/>
            <person name="Bhonagiri V."/>
            <person name="Nash W.E."/>
            <person name="Warren W."/>
            <person name="Chinwalla A."/>
            <person name="Mardis E.R."/>
            <person name="Wilson R.K."/>
        </authorList>
    </citation>
    <scope>NUCLEOTIDE SEQUENCE [LARGE SCALE GENOMIC DNA]</scope>
    <source>
        <strain evidence="1 2">NJ9703</strain>
    </source>
</reference>
<comment type="caution">
    <text evidence="1">The sequence shown here is derived from an EMBL/GenBank/DDBJ whole genome shotgun (WGS) entry which is preliminary data.</text>
</comment>
<sequence length="42" mass="4794">MVPAVRPCLTAGYKITHNPTKLHKRHIKAVHTAQTEKQYLIV</sequence>
<evidence type="ECO:0000313" key="2">
    <source>
        <dbReference type="Proteomes" id="UP000004621"/>
    </source>
</evidence>
<evidence type="ECO:0000313" key="1">
    <source>
        <dbReference type="EMBL" id="EFC51181.1"/>
    </source>
</evidence>
<organism evidence="1 2">
    <name type="scientific">Neisseria subflava NJ9703</name>
    <dbReference type="NCBI Taxonomy" id="546268"/>
    <lineage>
        <taxon>Bacteria</taxon>
        <taxon>Pseudomonadati</taxon>
        <taxon>Pseudomonadota</taxon>
        <taxon>Betaproteobacteria</taxon>
        <taxon>Neisseriales</taxon>
        <taxon>Neisseriaceae</taxon>
        <taxon>Neisseria</taxon>
    </lineage>
</organism>
<protein>
    <submittedName>
        <fullName evidence="1">Uncharacterized protein</fullName>
    </submittedName>
</protein>